<feature type="compositionally biased region" description="Low complexity" evidence="1">
    <location>
        <begin position="126"/>
        <end position="142"/>
    </location>
</feature>
<accession>A0ABS1LF40</accession>
<gene>
    <name evidence="3" type="ORF">HGK34_01050</name>
</gene>
<keyword evidence="2" id="KW-1133">Transmembrane helix</keyword>
<dbReference type="Proteomes" id="UP000675409">
    <property type="component" value="Unassembled WGS sequence"/>
</dbReference>
<organism evidence="3 4">
    <name type="scientific">Myceligenerans indicum</name>
    <dbReference type="NCBI Taxonomy" id="2593663"/>
    <lineage>
        <taxon>Bacteria</taxon>
        <taxon>Bacillati</taxon>
        <taxon>Actinomycetota</taxon>
        <taxon>Actinomycetes</taxon>
        <taxon>Micrococcales</taxon>
        <taxon>Promicromonosporaceae</taxon>
        <taxon>Myceligenerans</taxon>
    </lineage>
</organism>
<comment type="caution">
    <text evidence="3">The sequence shown here is derived from an EMBL/GenBank/DDBJ whole genome shotgun (WGS) entry which is preliminary data.</text>
</comment>
<evidence type="ECO:0008006" key="5">
    <source>
        <dbReference type="Google" id="ProtNLM"/>
    </source>
</evidence>
<feature type="transmembrane region" description="Helical" evidence="2">
    <location>
        <begin position="99"/>
        <end position="122"/>
    </location>
</feature>
<dbReference type="Gene3D" id="3.10.350.10">
    <property type="entry name" value="LysM domain"/>
    <property type="match status" value="1"/>
</dbReference>
<keyword evidence="4" id="KW-1185">Reference proteome</keyword>
<evidence type="ECO:0000256" key="1">
    <source>
        <dbReference type="SAM" id="MobiDB-lite"/>
    </source>
</evidence>
<feature type="region of interest" description="Disordered" evidence="1">
    <location>
        <begin position="270"/>
        <end position="297"/>
    </location>
</feature>
<dbReference type="EMBL" id="JABBYC010000001">
    <property type="protein sequence ID" value="MBL0884879.1"/>
    <property type="molecule type" value="Genomic_DNA"/>
</dbReference>
<reference evidence="3 4" key="1">
    <citation type="journal article" date="2021" name="Arch. Microbiol.">
        <title>Myceligenerans indicum sp. nov., an actinobacterium isolated from mangrove sediment of Sundarbans, India.</title>
        <authorList>
            <person name="Asha K."/>
            <person name="Bhadury P."/>
        </authorList>
    </citation>
    <scope>NUCLEOTIDE SEQUENCE [LARGE SCALE GENOMIC DNA]</scope>
    <source>
        <strain evidence="3 4">I2</strain>
    </source>
</reference>
<sequence>MALTEVDLRPGTHPAALGAIALGALTAASTLAVRATHVWREGVVTIDGSLELVIEAGASLCAAWVALAAVVGLLYAVSRGAGRDWRSGRAFLSRCAPRLVRRMAGAVITAGVGVGIAAPGALAATTAGAGPDPAPPGVVLDLGWQPTTDHPATDHPATSRTATGGPAGSGTDPAATDLSRPGQPAANTRHVGTRPLGSGRARDPERTRRVDRSAQDGGTRNGAAPVIVEVGDTLWWIAAAHLRSESPASDSPDAARVAVEVAAWHTANRKTIGPDPDLIQPGTVLHAPDPRSLGARS</sequence>
<proteinExistence type="predicted"/>
<name>A0ABS1LF40_9MICO</name>
<feature type="compositionally biased region" description="Basic and acidic residues" evidence="1">
    <location>
        <begin position="200"/>
        <end position="214"/>
    </location>
</feature>
<evidence type="ECO:0000313" key="4">
    <source>
        <dbReference type="Proteomes" id="UP000675409"/>
    </source>
</evidence>
<dbReference type="InterPro" id="IPR036779">
    <property type="entry name" value="LysM_dom_sf"/>
</dbReference>
<evidence type="ECO:0000313" key="3">
    <source>
        <dbReference type="EMBL" id="MBL0884879.1"/>
    </source>
</evidence>
<dbReference type="RefSeq" id="WP_201844694.1">
    <property type="nucleotide sequence ID" value="NZ_JABBYC010000001.1"/>
</dbReference>
<keyword evidence="2" id="KW-0472">Membrane</keyword>
<keyword evidence="2" id="KW-0812">Transmembrane</keyword>
<protein>
    <recommendedName>
        <fullName evidence="5">LysM domain-containing protein</fullName>
    </recommendedName>
</protein>
<feature type="compositionally biased region" description="Polar residues" evidence="1">
    <location>
        <begin position="145"/>
        <end position="162"/>
    </location>
</feature>
<evidence type="ECO:0000256" key="2">
    <source>
        <dbReference type="SAM" id="Phobius"/>
    </source>
</evidence>
<feature type="region of interest" description="Disordered" evidence="1">
    <location>
        <begin position="126"/>
        <end position="225"/>
    </location>
</feature>
<feature type="transmembrane region" description="Helical" evidence="2">
    <location>
        <begin position="56"/>
        <end position="78"/>
    </location>
</feature>